<dbReference type="GeneID" id="77924612"/>
<keyword evidence="3" id="KW-1185">Reference proteome</keyword>
<dbReference type="InterPro" id="IPR002589">
    <property type="entry name" value="Macro_dom"/>
</dbReference>
<proteinExistence type="predicted"/>
<dbReference type="GO" id="GO:0016740">
    <property type="term" value="F:transferase activity"/>
    <property type="evidence" value="ECO:0007669"/>
    <property type="project" value="UniProtKB-KW"/>
</dbReference>
<dbReference type="PROSITE" id="PS51154">
    <property type="entry name" value="MACRO"/>
    <property type="match status" value="1"/>
</dbReference>
<evidence type="ECO:0000313" key="2">
    <source>
        <dbReference type="EMBL" id="QDK02598.1"/>
    </source>
</evidence>
<name>A0A514U0Y1_9CAUD</name>
<dbReference type="RefSeq" id="YP_010649094.1">
    <property type="nucleotide sequence ID" value="NC_070764.1"/>
</dbReference>
<dbReference type="PANTHER" id="PTHR12521:SF0">
    <property type="entry name" value="ADP-RIBOSE GLYCOHYDROLASE OARD1"/>
    <property type="match status" value="1"/>
</dbReference>
<dbReference type="SUPFAM" id="SSF52949">
    <property type="entry name" value="Macro domain-like"/>
    <property type="match status" value="1"/>
</dbReference>
<feature type="domain" description="Macro" evidence="1">
    <location>
        <begin position="1"/>
        <end position="146"/>
    </location>
</feature>
<dbReference type="PANTHER" id="PTHR12521">
    <property type="entry name" value="PROTEIN C6ORF130"/>
    <property type="match status" value="1"/>
</dbReference>
<dbReference type="Gene3D" id="3.40.220.10">
    <property type="entry name" value="Leucine Aminopeptidase, subunit E, domain 1"/>
    <property type="match status" value="1"/>
</dbReference>
<gene>
    <name evidence="2" type="primary">50</name>
    <name evidence="2" type="ORF">SEA_PHENDRIX_50</name>
</gene>
<sequence length="146" mass="16224">MTFYRKQGDMFSEHADAYAHGVNTMGRMGAGVAKIVADTWPECRDAYIAMCAHGFNPGETYAWRSDTGIWVYNVASQRFPGRDARLYWLKDGLEDMYLHARGNLVKSISMPVIGGGIGGLDPNDCVTTIENVAAQYPDVTTTVWEY</sequence>
<dbReference type="Proteomes" id="UP000319596">
    <property type="component" value="Segment"/>
</dbReference>
<dbReference type="Pfam" id="PF01661">
    <property type="entry name" value="Macro"/>
    <property type="match status" value="1"/>
</dbReference>
<dbReference type="InterPro" id="IPR050892">
    <property type="entry name" value="ADP-ribose_metab_enzymes"/>
</dbReference>
<reference evidence="2 3" key="1">
    <citation type="submission" date="2019-06" db="EMBL/GenBank/DDBJ databases">
        <authorList>
            <person name="Burns M.A."/>
            <person name="Hill G.C."/>
            <person name="Wesley B.E."/>
            <person name="Womack T.V."/>
            <person name="Krukonis G.P."/>
            <person name="Delesalle V.A."/>
            <person name="Garlena R.A."/>
            <person name="Russell D.A."/>
            <person name="Pope W.H."/>
            <person name="Jacobs-Sera D."/>
            <person name="Hatfull G.F."/>
        </authorList>
    </citation>
    <scope>NUCLEOTIDE SEQUENCE [LARGE SCALE GENOMIC DNA]</scope>
</reference>
<organism evidence="2 3">
    <name type="scientific">Gordonia phage Phendrix</name>
    <dbReference type="NCBI Taxonomy" id="2593335"/>
    <lineage>
        <taxon>Viruses</taxon>
        <taxon>Duplodnaviria</taxon>
        <taxon>Heunggongvirae</taxon>
        <taxon>Uroviricota</taxon>
        <taxon>Caudoviricetes</taxon>
        <taxon>Godonkavirus</taxon>
        <taxon>Godonkavirus phendrix</taxon>
    </lineage>
</organism>
<evidence type="ECO:0000259" key="1">
    <source>
        <dbReference type="PROSITE" id="PS51154"/>
    </source>
</evidence>
<dbReference type="InterPro" id="IPR043472">
    <property type="entry name" value="Macro_dom-like"/>
</dbReference>
<protein>
    <submittedName>
        <fullName evidence="2">ADP-ribosyltransferase</fullName>
    </submittedName>
</protein>
<evidence type="ECO:0000313" key="3">
    <source>
        <dbReference type="Proteomes" id="UP000319596"/>
    </source>
</evidence>
<dbReference type="EMBL" id="MN096369">
    <property type="protein sequence ID" value="QDK02598.1"/>
    <property type="molecule type" value="Genomic_DNA"/>
</dbReference>
<keyword evidence="2" id="KW-0808">Transferase</keyword>
<accession>A0A514U0Y1</accession>
<dbReference type="KEGG" id="vg:77924612"/>
<dbReference type="GO" id="GO:0140291">
    <property type="term" value="P:peptidyl-glutamate ADP-deribosylation"/>
    <property type="evidence" value="ECO:0007669"/>
    <property type="project" value="TreeGrafter"/>
</dbReference>